<dbReference type="InParanoid" id="D3BJ27"/>
<sequence length="183" mass="20621">MSIITNKNPLSSSINEKIVLKGDGLAGFDSNFPRELKGLVQPLDFKYFMYKFNHQILVFKGNFIRHVMTNLITVIISIVMLVLTMKHIMTSWTNLIITGALGSLGVFGSIFAVISENKRIMAHIEETTLELSDRYSDAGLSFNSIQKPQSEPTTFSKMICTASNYNLEIHLRGSANHHHDQWS</sequence>
<feature type="transmembrane region" description="Helical" evidence="1">
    <location>
        <begin position="95"/>
        <end position="114"/>
    </location>
</feature>
<keyword evidence="1" id="KW-0472">Membrane</keyword>
<dbReference type="EMBL" id="ADBJ01000038">
    <property type="protein sequence ID" value="EFA77907.1"/>
    <property type="molecule type" value="Genomic_DNA"/>
</dbReference>
<keyword evidence="3" id="KW-1185">Reference proteome</keyword>
<dbReference type="GeneID" id="31364026"/>
<feature type="transmembrane region" description="Helical" evidence="1">
    <location>
        <begin position="67"/>
        <end position="89"/>
    </location>
</feature>
<dbReference type="OMA" id="GFNSHIT"/>
<evidence type="ECO:0000313" key="3">
    <source>
        <dbReference type="Proteomes" id="UP000001396"/>
    </source>
</evidence>
<keyword evidence="1" id="KW-1133">Transmembrane helix</keyword>
<gene>
    <name evidence="2" type="ORF">PPL_08547</name>
</gene>
<organism evidence="2 3">
    <name type="scientific">Heterostelium pallidum (strain ATCC 26659 / Pp 5 / PN500)</name>
    <name type="common">Cellular slime mold</name>
    <name type="synonym">Polysphondylium pallidum</name>
    <dbReference type="NCBI Taxonomy" id="670386"/>
    <lineage>
        <taxon>Eukaryota</taxon>
        <taxon>Amoebozoa</taxon>
        <taxon>Evosea</taxon>
        <taxon>Eumycetozoa</taxon>
        <taxon>Dictyostelia</taxon>
        <taxon>Acytosteliales</taxon>
        <taxon>Acytosteliaceae</taxon>
        <taxon>Heterostelium</taxon>
    </lineage>
</organism>
<evidence type="ECO:0000256" key="1">
    <source>
        <dbReference type="SAM" id="Phobius"/>
    </source>
</evidence>
<dbReference type="AlphaFoldDB" id="D3BJ27"/>
<evidence type="ECO:0008006" key="4">
    <source>
        <dbReference type="Google" id="ProtNLM"/>
    </source>
</evidence>
<comment type="caution">
    <text evidence="2">The sequence shown here is derived from an EMBL/GenBank/DDBJ whole genome shotgun (WGS) entry which is preliminary data.</text>
</comment>
<reference evidence="2 3" key="1">
    <citation type="journal article" date="2011" name="Genome Res.">
        <title>Phylogeny-wide analysis of social amoeba genomes highlights ancient origins for complex intercellular communication.</title>
        <authorList>
            <person name="Heidel A.J."/>
            <person name="Lawal H.M."/>
            <person name="Felder M."/>
            <person name="Schilde C."/>
            <person name="Helps N.R."/>
            <person name="Tunggal B."/>
            <person name="Rivero F."/>
            <person name="John U."/>
            <person name="Schleicher M."/>
            <person name="Eichinger L."/>
            <person name="Platzer M."/>
            <person name="Noegel A.A."/>
            <person name="Schaap P."/>
            <person name="Gloeckner G."/>
        </authorList>
    </citation>
    <scope>NUCLEOTIDE SEQUENCE [LARGE SCALE GENOMIC DNA]</scope>
    <source>
        <strain evidence="3">ATCC 26659 / Pp 5 / PN500</strain>
    </source>
</reference>
<proteinExistence type="predicted"/>
<dbReference type="Proteomes" id="UP000001396">
    <property type="component" value="Unassembled WGS sequence"/>
</dbReference>
<evidence type="ECO:0000313" key="2">
    <source>
        <dbReference type="EMBL" id="EFA77907.1"/>
    </source>
</evidence>
<protein>
    <recommendedName>
        <fullName evidence="4">SMODS and SLOG-associating 2TM effector domain-containing protein</fullName>
    </recommendedName>
</protein>
<name>D3BJ27_HETP5</name>
<dbReference type="RefSeq" id="XP_020430035.1">
    <property type="nucleotide sequence ID" value="XM_020579360.1"/>
</dbReference>
<keyword evidence="1" id="KW-0812">Transmembrane</keyword>
<accession>D3BJ27</accession>